<evidence type="ECO:0000256" key="1">
    <source>
        <dbReference type="ARBA" id="ARBA00004240"/>
    </source>
</evidence>
<dbReference type="Pfam" id="PF19956">
    <property type="entry name" value="EAD2"/>
    <property type="match status" value="1"/>
</dbReference>
<sequence>MVFVHGFLSSPSVWSQFVDLLADDDALSGVVVHTFAYESPLYSPKPTRRIPRIDDAADSLRTFLTHDLADATRLVLVTHSQGGLVVQRSLARMLADGDDALLGRIRRVVMYACPNAGSDLALGLRRTMLRRNPQEAELRPLHAAVVDAQRLVLNRIVHAPGNHLRIDAYAGESDGVVPPASARSVFPHAEVLPGDHSSIIRPDSHRHRSYVVLRRALLDVDHHPDDGRRDTTSRAGGTDHTGGTRRADGAVPAPRMPDGEPTSEEYQALVDLLLDVPGMVTPDFRQLLIGLLPDRVAPHLPRNSAARPDLVGVLTTLWRYRHLGAWVAFGEAVVVLVPHHPAAVEARRRMMELHGPGPAEGQGRAEGQGSQSGRSG</sequence>
<dbReference type="STRING" id="145857.GA0070616_3702"/>
<evidence type="ECO:0000313" key="9">
    <source>
        <dbReference type="Proteomes" id="UP000199699"/>
    </source>
</evidence>
<name>A0A1C6SGA0_9ACTN</name>
<feature type="region of interest" description="Disordered" evidence="5">
    <location>
        <begin position="353"/>
        <end position="376"/>
    </location>
</feature>
<dbReference type="Proteomes" id="UP000199699">
    <property type="component" value="Unassembled WGS sequence"/>
</dbReference>
<evidence type="ECO:0000313" key="8">
    <source>
        <dbReference type="EMBL" id="SCL28482.1"/>
    </source>
</evidence>
<keyword evidence="4" id="KW-0472">Membrane</keyword>
<dbReference type="Pfam" id="PF24096">
    <property type="entry name" value="DUF7379"/>
    <property type="match status" value="1"/>
</dbReference>
<dbReference type="InterPro" id="IPR055803">
    <property type="entry name" value="DUF7379"/>
</dbReference>
<dbReference type="PANTHER" id="PTHR48182:SF2">
    <property type="entry name" value="PROTEIN SERAC1"/>
    <property type="match status" value="1"/>
</dbReference>
<protein>
    <submittedName>
        <fullName evidence="8">Alpha/beta hydrolase family protein</fullName>
    </submittedName>
</protein>
<evidence type="ECO:0000259" key="7">
    <source>
        <dbReference type="Pfam" id="PF24096"/>
    </source>
</evidence>
<evidence type="ECO:0000256" key="3">
    <source>
        <dbReference type="ARBA" id="ARBA00022824"/>
    </source>
</evidence>
<dbReference type="Gene3D" id="3.40.50.1820">
    <property type="entry name" value="alpha/beta hydrolase"/>
    <property type="match status" value="1"/>
</dbReference>
<dbReference type="EMBL" id="FMHT01000003">
    <property type="protein sequence ID" value="SCL28482.1"/>
    <property type="molecule type" value="Genomic_DNA"/>
</dbReference>
<keyword evidence="9" id="KW-1185">Reference proteome</keyword>
<dbReference type="InterPro" id="IPR045431">
    <property type="entry name" value="EAD2"/>
</dbReference>
<comment type="subcellular location">
    <subcellularLocation>
        <location evidence="1">Endoplasmic reticulum</location>
    </subcellularLocation>
    <subcellularLocation>
        <location evidence="2">Membrane</location>
    </subcellularLocation>
</comment>
<dbReference type="PANTHER" id="PTHR48182">
    <property type="entry name" value="PROTEIN SERAC1"/>
    <property type="match status" value="1"/>
</dbReference>
<evidence type="ECO:0000256" key="5">
    <source>
        <dbReference type="SAM" id="MobiDB-lite"/>
    </source>
</evidence>
<feature type="region of interest" description="Disordered" evidence="5">
    <location>
        <begin position="221"/>
        <end position="262"/>
    </location>
</feature>
<evidence type="ECO:0000256" key="2">
    <source>
        <dbReference type="ARBA" id="ARBA00004370"/>
    </source>
</evidence>
<dbReference type="AlphaFoldDB" id="A0A1C6SGA0"/>
<keyword evidence="8" id="KW-0378">Hydrolase</keyword>
<reference evidence="8 9" key="1">
    <citation type="submission" date="2016-06" db="EMBL/GenBank/DDBJ databases">
        <authorList>
            <person name="Kjaerup R.B."/>
            <person name="Dalgaard T.S."/>
            <person name="Juul-Madsen H.R."/>
        </authorList>
    </citation>
    <scope>NUCLEOTIDE SEQUENCE [LARGE SCALE GENOMIC DNA]</scope>
    <source>
        <strain evidence="8 9">DSM 43818</strain>
    </source>
</reference>
<dbReference type="SUPFAM" id="SSF53474">
    <property type="entry name" value="alpha/beta-Hydrolases"/>
    <property type="match status" value="1"/>
</dbReference>
<evidence type="ECO:0000256" key="4">
    <source>
        <dbReference type="ARBA" id="ARBA00023136"/>
    </source>
</evidence>
<dbReference type="InterPro" id="IPR029058">
    <property type="entry name" value="AB_hydrolase_fold"/>
</dbReference>
<feature type="domain" description="DUF7379" evidence="7">
    <location>
        <begin position="57"/>
        <end position="121"/>
    </location>
</feature>
<dbReference type="GO" id="GO:0016020">
    <property type="term" value="C:membrane"/>
    <property type="evidence" value="ECO:0007669"/>
    <property type="project" value="UniProtKB-SubCell"/>
</dbReference>
<dbReference type="GO" id="GO:0016787">
    <property type="term" value="F:hydrolase activity"/>
    <property type="evidence" value="ECO:0007669"/>
    <property type="project" value="UniProtKB-KW"/>
</dbReference>
<feature type="compositionally biased region" description="Basic and acidic residues" evidence="5">
    <location>
        <begin position="221"/>
        <end position="232"/>
    </location>
</feature>
<organism evidence="8 9">
    <name type="scientific">Micromonospora nigra</name>
    <dbReference type="NCBI Taxonomy" id="145857"/>
    <lineage>
        <taxon>Bacteria</taxon>
        <taxon>Bacillati</taxon>
        <taxon>Actinomycetota</taxon>
        <taxon>Actinomycetes</taxon>
        <taxon>Micromonosporales</taxon>
        <taxon>Micromonosporaceae</taxon>
        <taxon>Micromonospora</taxon>
    </lineage>
</organism>
<gene>
    <name evidence="8" type="ORF">GA0070616_3702</name>
</gene>
<evidence type="ECO:0000259" key="6">
    <source>
        <dbReference type="Pfam" id="PF19956"/>
    </source>
</evidence>
<accession>A0A1C6SGA0</accession>
<proteinExistence type="predicted"/>
<feature type="domain" description="Effector-associated" evidence="6">
    <location>
        <begin position="270"/>
        <end position="348"/>
    </location>
</feature>
<dbReference type="InterPro" id="IPR052374">
    <property type="entry name" value="SERAC1"/>
</dbReference>
<keyword evidence="3" id="KW-0256">Endoplasmic reticulum</keyword>